<sequence>MARRRGFPGGLATWTRVKDKIASGIFSDGWSEEIGAFTQYANCDVPDASLLLMPAVKFISPSDPRFRSTVSAIAA</sequence>
<dbReference type="GO" id="GO:0005975">
    <property type="term" value="P:carbohydrate metabolic process"/>
    <property type="evidence" value="ECO:0007669"/>
    <property type="project" value="InterPro"/>
</dbReference>
<organism evidence="1">
    <name type="scientific">Microbacterium sp. LWS13-1.2</name>
    <dbReference type="NCBI Taxonomy" id="3135264"/>
    <lineage>
        <taxon>Bacteria</taxon>
        <taxon>Bacillati</taxon>
        <taxon>Actinomycetota</taxon>
        <taxon>Actinomycetes</taxon>
        <taxon>Micrococcales</taxon>
        <taxon>Microbacteriaceae</taxon>
        <taxon>Microbacterium</taxon>
    </lineage>
</organism>
<protein>
    <submittedName>
        <fullName evidence="1">Uncharacterized protein</fullName>
    </submittedName>
</protein>
<accession>A0AAU6SE08</accession>
<evidence type="ECO:0000313" key="1">
    <source>
        <dbReference type="EMBL" id="WZO35133.1"/>
    </source>
</evidence>
<dbReference type="AlphaFoldDB" id="A0AAU6SE08"/>
<gene>
    <name evidence="1" type="ORF">MRBLWS13_002813</name>
</gene>
<dbReference type="EMBL" id="CP151632">
    <property type="protein sequence ID" value="WZO35133.1"/>
    <property type="molecule type" value="Genomic_DNA"/>
</dbReference>
<dbReference type="InterPro" id="IPR008928">
    <property type="entry name" value="6-hairpin_glycosidase_sf"/>
</dbReference>
<dbReference type="SUPFAM" id="SSF48208">
    <property type="entry name" value="Six-hairpin glycosidases"/>
    <property type="match status" value="1"/>
</dbReference>
<dbReference type="InterPro" id="IPR012341">
    <property type="entry name" value="6hp_glycosidase-like_sf"/>
</dbReference>
<dbReference type="RefSeq" id="WP_349425966.1">
    <property type="nucleotide sequence ID" value="NZ_CP151632.1"/>
</dbReference>
<name>A0AAU6SE08_9MICO</name>
<proteinExistence type="predicted"/>
<reference evidence="1" key="1">
    <citation type="submission" date="2024-04" db="EMBL/GenBank/DDBJ databases">
        <authorList>
            <person name="Roder T."/>
            <person name="Oberhansli S."/>
            <person name="Kreuzer M."/>
        </authorList>
    </citation>
    <scope>NUCLEOTIDE SEQUENCE</scope>
    <source>
        <strain evidence="1">LWS13-1.2</strain>
    </source>
</reference>
<dbReference type="Gene3D" id="1.50.10.10">
    <property type="match status" value="1"/>
</dbReference>